<dbReference type="PANTHER" id="PTHR10145:SF6">
    <property type="entry name" value="TRANSCRIPTION ELONGATION FACTOR SPT6"/>
    <property type="match status" value="1"/>
</dbReference>
<keyword evidence="6 11" id="KW-0727">SH2 domain</keyword>
<dbReference type="EMBL" id="MCGO01000029">
    <property type="protein sequence ID" value="ORY42146.1"/>
    <property type="molecule type" value="Genomic_DNA"/>
</dbReference>
<dbReference type="InterPro" id="IPR017072">
    <property type="entry name" value="TF_Spt6"/>
</dbReference>
<dbReference type="Pfam" id="PF22706">
    <property type="entry name" value="Tex_central_region"/>
    <property type="match status" value="1"/>
</dbReference>
<dbReference type="GO" id="GO:0042393">
    <property type="term" value="F:histone binding"/>
    <property type="evidence" value="ECO:0007669"/>
    <property type="project" value="TreeGrafter"/>
</dbReference>
<protein>
    <recommendedName>
        <fullName evidence="4 10">Transcription elongation factor Spt6</fullName>
    </recommendedName>
</protein>
<feature type="compositionally biased region" description="Basic residues" evidence="13">
    <location>
        <begin position="31"/>
        <end position="44"/>
    </location>
</feature>
<dbReference type="InterPro" id="IPR032706">
    <property type="entry name" value="Spt6_HHH"/>
</dbReference>
<feature type="domain" description="SH2" evidence="14">
    <location>
        <begin position="1210"/>
        <end position="1294"/>
    </location>
</feature>
<feature type="compositionally biased region" description="Acidic residues" evidence="13">
    <location>
        <begin position="48"/>
        <end position="57"/>
    </location>
</feature>
<evidence type="ECO:0000256" key="2">
    <source>
        <dbReference type="ARBA" id="ARBA00004286"/>
    </source>
</evidence>
<keyword evidence="16" id="KW-1185">Reference proteome</keyword>
<evidence type="ECO:0000256" key="6">
    <source>
        <dbReference type="ARBA" id="ARBA00022999"/>
    </source>
</evidence>
<dbReference type="InterPro" id="IPR049540">
    <property type="entry name" value="Spt6-like_S1"/>
</dbReference>
<dbReference type="OrthoDB" id="995477at2759"/>
<evidence type="ECO:0000256" key="11">
    <source>
        <dbReference type="PROSITE-ProRule" id="PRU00191"/>
    </source>
</evidence>
<dbReference type="SUPFAM" id="SSF53098">
    <property type="entry name" value="Ribonuclease H-like"/>
    <property type="match status" value="1"/>
</dbReference>
<dbReference type="Pfam" id="PF14635">
    <property type="entry name" value="HHH_7"/>
    <property type="match status" value="1"/>
</dbReference>
<dbReference type="GO" id="GO:0005694">
    <property type="term" value="C:chromosome"/>
    <property type="evidence" value="ECO:0007669"/>
    <property type="project" value="UniProtKB-SubCell"/>
</dbReference>
<feature type="compositionally biased region" description="Pro residues" evidence="13">
    <location>
        <begin position="1535"/>
        <end position="1547"/>
    </location>
</feature>
<dbReference type="InterPro" id="IPR035018">
    <property type="entry name" value="Spt6_SH2_C"/>
</dbReference>
<dbReference type="GO" id="GO:0003677">
    <property type="term" value="F:DNA binding"/>
    <property type="evidence" value="ECO:0007669"/>
    <property type="project" value="InterPro"/>
</dbReference>
<dbReference type="PIRSF" id="PIRSF036947">
    <property type="entry name" value="Spt6"/>
    <property type="match status" value="1"/>
</dbReference>
<feature type="compositionally biased region" description="Acidic residues" evidence="13">
    <location>
        <begin position="122"/>
        <end position="148"/>
    </location>
</feature>
<evidence type="ECO:0000256" key="13">
    <source>
        <dbReference type="SAM" id="MobiDB-lite"/>
    </source>
</evidence>
<dbReference type="GO" id="GO:0008023">
    <property type="term" value="C:transcription elongation factor complex"/>
    <property type="evidence" value="ECO:0007669"/>
    <property type="project" value="TreeGrafter"/>
</dbReference>
<keyword evidence="12" id="KW-0175">Coiled coil</keyword>
<gene>
    <name evidence="15" type="ORF">BCR33DRAFT_698681</name>
</gene>
<dbReference type="FunFam" id="1.10.10.2740:FF:000002">
    <property type="entry name" value="Transcription elongation factor Spt6"/>
    <property type="match status" value="1"/>
</dbReference>
<dbReference type="InterPro" id="IPR023319">
    <property type="entry name" value="Tex-like_HTH_dom_sf"/>
</dbReference>
<feature type="compositionally biased region" description="Polar residues" evidence="13">
    <location>
        <begin position="82"/>
        <end position="96"/>
    </location>
</feature>
<feature type="compositionally biased region" description="Acidic residues" evidence="13">
    <location>
        <begin position="10"/>
        <end position="27"/>
    </location>
</feature>
<dbReference type="PROSITE" id="PS50001">
    <property type="entry name" value="SH2"/>
    <property type="match status" value="1"/>
</dbReference>
<dbReference type="Gene3D" id="1.10.10.650">
    <property type="entry name" value="RuvA domain 2-like"/>
    <property type="match status" value="1"/>
</dbReference>
<dbReference type="Pfam" id="PF14633">
    <property type="entry name" value="SH2_2"/>
    <property type="match status" value="1"/>
</dbReference>
<dbReference type="PANTHER" id="PTHR10145">
    <property type="entry name" value="TRANSCRIPTION ELONGATION FACTOR SPT6"/>
    <property type="match status" value="1"/>
</dbReference>
<dbReference type="Gene3D" id="1.10.150.850">
    <property type="entry name" value="Spt6, helix-hairpin-helix domain"/>
    <property type="match status" value="1"/>
</dbReference>
<evidence type="ECO:0000256" key="4">
    <source>
        <dbReference type="ARBA" id="ARBA00020248"/>
    </source>
</evidence>
<dbReference type="Proteomes" id="UP000193642">
    <property type="component" value="Unassembled WGS sequence"/>
</dbReference>
<evidence type="ECO:0000256" key="7">
    <source>
        <dbReference type="ARBA" id="ARBA00023163"/>
    </source>
</evidence>
<evidence type="ECO:0000256" key="10">
    <source>
        <dbReference type="PIRNR" id="PIRNR036947"/>
    </source>
</evidence>
<evidence type="ECO:0000256" key="5">
    <source>
        <dbReference type="ARBA" id="ARBA00022454"/>
    </source>
</evidence>
<dbReference type="SUPFAM" id="SSF47781">
    <property type="entry name" value="RuvA domain 2-like"/>
    <property type="match status" value="2"/>
</dbReference>
<dbReference type="Gene3D" id="1.10.10.2740">
    <property type="entry name" value="Spt6, Death-like domain"/>
    <property type="match status" value="1"/>
</dbReference>
<evidence type="ECO:0000256" key="9">
    <source>
        <dbReference type="ARBA" id="ARBA00093389"/>
    </source>
</evidence>
<dbReference type="Gene3D" id="3.30.505.10">
    <property type="entry name" value="SH2 domain"/>
    <property type="match status" value="2"/>
</dbReference>
<dbReference type="GO" id="GO:0034728">
    <property type="term" value="P:nucleosome organization"/>
    <property type="evidence" value="ECO:0007669"/>
    <property type="project" value="TreeGrafter"/>
</dbReference>
<dbReference type="InterPro" id="IPR000980">
    <property type="entry name" value="SH2"/>
</dbReference>
<dbReference type="InterPro" id="IPR028088">
    <property type="entry name" value="Spt6_HTH_DNA-bd_dom"/>
</dbReference>
<feature type="compositionally biased region" description="Basic and acidic residues" evidence="13">
    <location>
        <begin position="1394"/>
        <end position="1415"/>
    </location>
</feature>
<dbReference type="SUPFAM" id="SSF158832">
    <property type="entry name" value="Tex N-terminal region-like"/>
    <property type="match status" value="1"/>
</dbReference>
<dbReference type="InterPro" id="IPR028231">
    <property type="entry name" value="Spt6_YqgF"/>
</dbReference>
<dbReference type="Gene3D" id="3.30.420.140">
    <property type="entry name" value="YqgF/RNase H-like domain"/>
    <property type="match status" value="1"/>
</dbReference>
<name>A0A1Y2C5D3_9FUNG</name>
<reference evidence="15 16" key="1">
    <citation type="submission" date="2016-07" db="EMBL/GenBank/DDBJ databases">
        <title>Pervasive Adenine N6-methylation of Active Genes in Fungi.</title>
        <authorList>
            <consortium name="DOE Joint Genome Institute"/>
            <person name="Mondo S.J."/>
            <person name="Dannebaum R.O."/>
            <person name="Kuo R.C."/>
            <person name="Labutti K."/>
            <person name="Haridas S."/>
            <person name="Kuo A."/>
            <person name="Salamov A."/>
            <person name="Ahrendt S.R."/>
            <person name="Lipzen A."/>
            <person name="Sullivan W."/>
            <person name="Andreopoulos W.B."/>
            <person name="Clum A."/>
            <person name="Lindquist E."/>
            <person name="Daum C."/>
            <person name="Ramamoorthy G.K."/>
            <person name="Gryganskyi A."/>
            <person name="Culley D."/>
            <person name="Magnuson J.K."/>
            <person name="James T.Y."/>
            <person name="O'Malley M.A."/>
            <person name="Stajich J.E."/>
            <person name="Spatafora J.W."/>
            <person name="Visel A."/>
            <person name="Grigoriev I.V."/>
        </authorList>
    </citation>
    <scope>NUCLEOTIDE SEQUENCE [LARGE SCALE GENOMIC DNA]</scope>
    <source>
        <strain evidence="15 16">JEL800</strain>
    </source>
</reference>
<dbReference type="InterPro" id="IPR035420">
    <property type="entry name" value="Spt6_SH2"/>
</dbReference>
<dbReference type="InterPro" id="IPR035019">
    <property type="entry name" value="Spt6_SH2_N"/>
</dbReference>
<evidence type="ECO:0000256" key="1">
    <source>
        <dbReference type="ARBA" id="ARBA00004123"/>
    </source>
</evidence>
<proteinExistence type="inferred from homology"/>
<keyword evidence="5" id="KW-0158">Chromosome</keyword>
<dbReference type="Gene3D" id="1.10.3500.10">
    <property type="entry name" value="Tex N-terminal region-like"/>
    <property type="match status" value="1"/>
</dbReference>
<dbReference type="STRING" id="329046.A0A1Y2C5D3"/>
<dbReference type="Pfam" id="PF14639">
    <property type="entry name" value="YqgF"/>
    <property type="match status" value="1"/>
</dbReference>
<accession>A0A1Y2C5D3</accession>
<evidence type="ECO:0000256" key="12">
    <source>
        <dbReference type="SAM" id="Coils"/>
    </source>
</evidence>
<dbReference type="Pfam" id="PF14632">
    <property type="entry name" value="SPT6_acidic"/>
    <property type="match status" value="1"/>
</dbReference>
<dbReference type="GO" id="GO:0031491">
    <property type="term" value="F:nucleosome binding"/>
    <property type="evidence" value="ECO:0007669"/>
    <property type="project" value="TreeGrafter"/>
</dbReference>
<feature type="compositionally biased region" description="Basic residues" evidence="13">
    <location>
        <begin position="67"/>
        <end position="77"/>
    </location>
</feature>
<evidence type="ECO:0000256" key="8">
    <source>
        <dbReference type="ARBA" id="ARBA00023242"/>
    </source>
</evidence>
<feature type="compositionally biased region" description="Low complexity" evidence="13">
    <location>
        <begin position="1428"/>
        <end position="1439"/>
    </location>
</feature>
<dbReference type="InterPro" id="IPR036860">
    <property type="entry name" value="SH2_dom_sf"/>
</dbReference>
<dbReference type="InterPro" id="IPR042066">
    <property type="entry name" value="Spt6_death-like"/>
</dbReference>
<evidence type="ECO:0000256" key="3">
    <source>
        <dbReference type="ARBA" id="ARBA00009253"/>
    </source>
</evidence>
<dbReference type="InterPro" id="IPR010994">
    <property type="entry name" value="RuvA_2-like"/>
</dbReference>
<dbReference type="InterPro" id="IPR055179">
    <property type="entry name" value="Tex-like_central_region"/>
</dbReference>
<feature type="region of interest" description="Disordered" evidence="13">
    <location>
        <begin position="1394"/>
        <end position="1547"/>
    </location>
</feature>
<evidence type="ECO:0000313" key="16">
    <source>
        <dbReference type="Proteomes" id="UP000193642"/>
    </source>
</evidence>
<dbReference type="InterPro" id="IPR012337">
    <property type="entry name" value="RNaseH-like_sf"/>
</dbReference>
<evidence type="ECO:0000313" key="15">
    <source>
        <dbReference type="EMBL" id="ORY42146.1"/>
    </source>
</evidence>
<dbReference type="InterPro" id="IPR028083">
    <property type="entry name" value="Spt6_acidic_N_dom"/>
</dbReference>
<dbReference type="Pfam" id="PF21710">
    <property type="entry name" value="Spt6_S1"/>
    <property type="match status" value="1"/>
</dbReference>
<dbReference type="SMART" id="SM00252">
    <property type="entry name" value="SH2"/>
    <property type="match status" value="1"/>
</dbReference>
<evidence type="ECO:0000259" key="14">
    <source>
        <dbReference type="PROSITE" id="PS50001"/>
    </source>
</evidence>
<dbReference type="InterPro" id="IPR037027">
    <property type="entry name" value="YqgF/RNaseH-like_dom_sf"/>
</dbReference>
<dbReference type="InterPro" id="IPR023323">
    <property type="entry name" value="Tex-like_dom_sf"/>
</dbReference>
<keyword evidence="7 10" id="KW-0804">Transcription</keyword>
<dbReference type="CDD" id="cd09918">
    <property type="entry name" value="SH2_Nterm_SPT6_like"/>
    <property type="match status" value="1"/>
</dbReference>
<comment type="caution">
    <text evidence="15">The sequence shown here is derived from an EMBL/GenBank/DDBJ whole genome shotgun (WGS) entry which is preliminary data.</text>
</comment>
<dbReference type="Pfam" id="PF14641">
    <property type="entry name" value="HTH_44"/>
    <property type="match status" value="1"/>
</dbReference>
<comment type="similarity">
    <text evidence="3 10">Belongs to the SPT6 family.</text>
</comment>
<keyword evidence="8 10" id="KW-0539">Nucleus</keyword>
<dbReference type="GO" id="GO:0140673">
    <property type="term" value="P:transcription elongation-coupled chromatin remodeling"/>
    <property type="evidence" value="ECO:0007669"/>
    <property type="project" value="InterPro"/>
</dbReference>
<organism evidence="15 16">
    <name type="scientific">Rhizoclosmatium globosum</name>
    <dbReference type="NCBI Taxonomy" id="329046"/>
    <lineage>
        <taxon>Eukaryota</taxon>
        <taxon>Fungi</taxon>
        <taxon>Fungi incertae sedis</taxon>
        <taxon>Chytridiomycota</taxon>
        <taxon>Chytridiomycota incertae sedis</taxon>
        <taxon>Chytridiomycetes</taxon>
        <taxon>Chytridiales</taxon>
        <taxon>Chytriomycetaceae</taxon>
        <taxon>Rhizoclosmatium</taxon>
    </lineage>
</organism>
<comment type="function">
    <text evidence="9">Histone H3-H4 chaperone that plays a role in maintenance of chromatin structure during RNA polymerase II transcription elongation thereby repressing transcription initiation from cryptic promoters. Mediates the reassembly of nucleosomes onto the promoters of at least a selected set of genes during repression; the nucleosome reassembly is essential for transcriptional repression. Essential for viability.</text>
</comment>
<comment type="function">
    <text evidence="10">Plays a role in maintenance of chromatin structure during RNA polymerase II transcription elongation thereby repressing transcription initiation from cryptic promoters. Mediates the reassembly of nucleosomes onto the promoters of at least a selected set of genes during repression; the nucleosome reassembly is essential for transcriptional repression.</text>
</comment>
<dbReference type="SUPFAM" id="SSF55550">
    <property type="entry name" value="SH2 domain"/>
    <property type="match status" value="1"/>
</dbReference>
<feature type="region of interest" description="Disordered" evidence="13">
    <location>
        <begin position="1"/>
        <end position="161"/>
    </location>
</feature>
<comment type="subcellular location">
    <subcellularLocation>
        <location evidence="2">Chromosome</location>
    </subcellularLocation>
    <subcellularLocation>
        <location evidence="1 10">Nucleus</location>
    </subcellularLocation>
</comment>
<feature type="compositionally biased region" description="Low complexity" evidence="13">
    <location>
        <begin position="1498"/>
        <end position="1534"/>
    </location>
</feature>
<feature type="coiled-coil region" evidence="12">
    <location>
        <begin position="424"/>
        <end position="451"/>
    </location>
</feature>
<sequence>MTEADKGFIVDDDEEVEEEEDGSDDDEAERRRRKEQKRAERKRRREEEEADLDDEDLLLINENYGRPTKKKGGRLVRKGGSQEDSQPTKRTSSSLDNIFDMEDDEPAVSTSTSKQSRPFDERELDSDGSDIEDFVVDDEDEREGEEETEFQRKQRIAKAKEQRRLEKTTFKNIARDVGISDEVWRDIQDLFGDGSDYDYALYVQEGQGKKKSKYDDDYDEPIREEKKAVKLTDIYEPSEIASRHLTEEDEVIRLKDVPERFQLLPESPPLSEEDQARAVAHIDALLLQTAPENSPLDLASPASRTQVISRALKFFSEDHFEVPFLIAHRKDHLVLEDYDRNPLGPLERHELWKIWDLNVQFLALEARRRTVRNLITELRTSPELLDSTNVQQGLLHDTYIDDMLRTAQSMEDIMDVSVYLQLYYSDEIRKVEEAKGRRKELKRAVRKTEYEDARKVGMKEFVKLYGVDVKKFSESISSMRNLHVPEDIAEDPLDAAKIFVIPKSLYSTEQRVVEAGRMMLAHQIAVDPTFRRFIRKVYETDGVVTVTPTERGQTEITQMHPYYKFKYLKEKPVYKFDKTEYLSIHKAEVEGLITVRVYVDEEAKLLEDVVKNITNDFSSEMAERWNDERRRCAERATKEMVFPAVVKWFKEMMAAKATEVLVEECRAALERKIDVQPYRRDKSQSDDYYDNDDENKTHARVMAISWGDGDPQSAAYAVCLDESGRVASTTKLSQLHMRDHKQKDHDMILSRLREHQIEVIVVGGSSISTKTRLMPDLAETIKRINDDTSESYERDRKRYRREFVMPGLEIVEDDIARLAMNSKRYQKEFPDFPPLAKYCVSLARRIQDTTYEFSTLCNADDEIRLIRVHPLQNLLPEDKLKSAFERAFINVVNYSGVDVNDAASLPHRSNTMQFVSGLGPRKAGFILNRITKLGGKLENRSDLIQKKMLGRVIFMNSASFIQIHKKHFKRTNALLDVLDYTRIHPEDYDIARKMAAGALDIDEVVGEDDPSSHVAELMDDHPERLNNLLLDDFADELYRTQQELKRITLSDIKDEIIQPYAERRRRFNSASIGDFFFMLTGETEETLVGFVTSAQVVKTFDRFIKCRLTSNGLDGNLQLALTPAQRTLREGDAFQAVVTKVDTSEFRVELDAREELVDSGKWMQDYANRIRDKYFSLDREEEDKQKKASSAPKIAAANKVKRAGRSVNHPFWKNVNHQEAVNELTGPSVRNGSLIIRPSTKGNNHICITWKVDEGVFQHIDILETNKENEWALGKTLIIDGKKFDELEEIIATYIEPMAMYFSDAKKHIKYRSDTLEEALRWVEREVELKKRSMYAIIPCPTKSQCMYLVFQHIGKSPRHEYITITPDGFKFGDSIFKRLDQMFDAFKKREAERMKKAEMEASKRRRQLAEEKRSSSNAGGGYGQSSGGYAPSRAGPSGAMPPRPSAPAPMMNGGRSMQLPSRPIATPYGQPNAVPNVTPYGQPQPGWSGGNTPGMRPGAPQQYPSQQYPSQQYPPQQQQQYGQYQQQQQMPYRPQAPPPGPYYGSR</sequence>
<dbReference type="CDD" id="cd09928">
    <property type="entry name" value="SH2_Cterm_SPT6_like"/>
    <property type="match status" value="1"/>
</dbReference>